<feature type="region of interest" description="Disordered" evidence="1">
    <location>
        <begin position="147"/>
        <end position="217"/>
    </location>
</feature>
<proteinExistence type="predicted"/>
<evidence type="ECO:0000313" key="3">
    <source>
        <dbReference type="Proteomes" id="UP000775872"/>
    </source>
</evidence>
<evidence type="ECO:0000313" key="2">
    <source>
        <dbReference type="EMBL" id="CAH0054908.1"/>
    </source>
</evidence>
<protein>
    <submittedName>
        <fullName evidence="2">Uncharacterized protein</fullName>
    </submittedName>
</protein>
<comment type="caution">
    <text evidence="2">The sequence shown here is derived from an EMBL/GenBank/DDBJ whole genome shotgun (WGS) entry which is preliminary data.</text>
</comment>
<sequence>MEYEKPRFVNPAHSCLPSTQKLRDVRLHPVRFTGACLPHLPCTCRVDGPESSSQMAMCSFHCCVNRNRRKQNAVFLLRRENLTCLPSTFENPRYITLHLRAKQTSTCIIRDIIRPITPGLAHENMPFEPTKQSFEDQPATKQTFLPFFENDHPAPKDSEKRVAEPEAQGKPKTAQVFLSNSDEKDQGPAKKPEPEAISEAKHHEPDQQLPQEGKRET</sequence>
<feature type="compositionally biased region" description="Basic and acidic residues" evidence="1">
    <location>
        <begin position="149"/>
        <end position="169"/>
    </location>
</feature>
<evidence type="ECO:0000256" key="1">
    <source>
        <dbReference type="SAM" id="MobiDB-lite"/>
    </source>
</evidence>
<dbReference type="EMBL" id="CABFOC020000052">
    <property type="protein sequence ID" value="CAH0054908.1"/>
    <property type="molecule type" value="Genomic_DNA"/>
</dbReference>
<feature type="compositionally biased region" description="Basic and acidic residues" evidence="1">
    <location>
        <begin position="181"/>
        <end position="217"/>
    </location>
</feature>
<organism evidence="2 3">
    <name type="scientific">Clonostachys solani</name>
    <dbReference type="NCBI Taxonomy" id="160281"/>
    <lineage>
        <taxon>Eukaryota</taxon>
        <taxon>Fungi</taxon>
        <taxon>Dikarya</taxon>
        <taxon>Ascomycota</taxon>
        <taxon>Pezizomycotina</taxon>
        <taxon>Sordariomycetes</taxon>
        <taxon>Hypocreomycetidae</taxon>
        <taxon>Hypocreales</taxon>
        <taxon>Bionectriaceae</taxon>
        <taxon>Clonostachys</taxon>
    </lineage>
</organism>
<gene>
    <name evidence="2" type="ORF">CSOL1703_00016468</name>
</gene>
<keyword evidence="3" id="KW-1185">Reference proteome</keyword>
<dbReference type="AlphaFoldDB" id="A0A9P0EPK0"/>
<reference evidence="2" key="1">
    <citation type="submission" date="2021-10" db="EMBL/GenBank/DDBJ databases">
        <authorList>
            <person name="Piombo E."/>
        </authorList>
    </citation>
    <scope>NUCLEOTIDE SEQUENCE</scope>
</reference>
<name>A0A9P0EPK0_9HYPO</name>
<accession>A0A9P0EPK0</accession>
<dbReference type="OrthoDB" id="5149891at2759"/>
<dbReference type="Proteomes" id="UP000775872">
    <property type="component" value="Unassembled WGS sequence"/>
</dbReference>